<evidence type="ECO:0000313" key="2">
    <source>
        <dbReference type="EMBL" id="BAI69203.1"/>
    </source>
</evidence>
<dbReference type="InterPro" id="IPR008471">
    <property type="entry name" value="MnmC-like_methylTransf"/>
</dbReference>
<feature type="domain" description="MnmC-like methyltransferase" evidence="1">
    <location>
        <begin position="154"/>
        <end position="253"/>
    </location>
</feature>
<dbReference type="PANTHER" id="PTHR39963">
    <property type="entry name" value="SLL0983 PROTEIN"/>
    <property type="match status" value="1"/>
</dbReference>
<protein>
    <recommendedName>
        <fullName evidence="1">MnmC-like methyltransferase domain-containing protein</fullName>
    </recommendedName>
</protein>
<dbReference type="eggNOG" id="COG4121">
    <property type="taxonomic scope" value="Bacteria"/>
</dbReference>
<evidence type="ECO:0000313" key="3">
    <source>
        <dbReference type="Proteomes" id="UP000002574"/>
    </source>
</evidence>
<gene>
    <name evidence="2" type="ordered locus">HTH_0743</name>
</gene>
<organism evidence="2 3">
    <name type="scientific">Hydrogenobacter thermophilus (strain DSM 6534 / IAM 12695 / TK-6)</name>
    <dbReference type="NCBI Taxonomy" id="608538"/>
    <lineage>
        <taxon>Bacteria</taxon>
        <taxon>Pseudomonadati</taxon>
        <taxon>Aquificota</taxon>
        <taxon>Aquificia</taxon>
        <taxon>Aquificales</taxon>
        <taxon>Aquificaceae</taxon>
        <taxon>Hydrogenobacter</taxon>
    </lineage>
</organism>
<dbReference type="AlphaFoldDB" id="D3DHA1"/>
<dbReference type="EMBL" id="AP011112">
    <property type="protein sequence ID" value="BAI69203.1"/>
    <property type="molecule type" value="Genomic_DNA"/>
</dbReference>
<dbReference type="Pfam" id="PF05430">
    <property type="entry name" value="Methyltransf_30"/>
    <property type="match status" value="1"/>
</dbReference>
<dbReference type="GO" id="GO:0016645">
    <property type="term" value="F:oxidoreductase activity, acting on the CH-NH group of donors"/>
    <property type="evidence" value="ECO:0007669"/>
    <property type="project" value="InterPro"/>
</dbReference>
<proteinExistence type="predicted"/>
<dbReference type="PANTHER" id="PTHR39963:SF1">
    <property type="entry name" value="MNMC-LIKE METHYLTRANSFERASE DOMAIN-CONTAINING PROTEIN"/>
    <property type="match status" value="1"/>
</dbReference>
<dbReference type="Proteomes" id="UP000002574">
    <property type="component" value="Chromosome"/>
</dbReference>
<dbReference type="KEGG" id="hth:HTH_0743"/>
<dbReference type="Gene3D" id="3.40.50.150">
    <property type="entry name" value="Vaccinia Virus protein VP39"/>
    <property type="match status" value="1"/>
</dbReference>
<sequence>MLALKLDSYLLKAGIELSHRSKENILRELTAWLNPSALGSGLVITQDGSYTLVSSAYGEPYHSISAGAIRECLLKFVEPSTVLERSKVKSEVKLLDIGFGLGYNLAVAIKHLRDINPKVRIEIRSFEKELLQDIPLLPEPYRQYHKLLLDGLPELEKDGISFKLLIGDARQKIKEVEGFGADAVFHDGFSPYRNPELWSYDFLKEIKQAMAEDGFWVSYTSSLPVRKALRMLSFGIANSRSVGRKRSGTVASLSLKESLGPGEIEKLNSSPYAIPLRDENLKMEPLEILIDYRVRVELLKVAQGGIEPPTPRFSAGCSTN</sequence>
<dbReference type="Gene3D" id="1.20.120.1180">
    <property type="match status" value="1"/>
</dbReference>
<reference evidence="2 3" key="1">
    <citation type="journal article" date="2010" name="J. Bacteriol.">
        <title>Complete genome sequence of the thermophilic, obligately chemolithoautotrophic hydrogen-oxidizing bacterium Hydrogenobacter thermophilus TK-6.</title>
        <authorList>
            <person name="Arai H."/>
            <person name="Kanbe H."/>
            <person name="Ishii M."/>
            <person name="Igarashi Y."/>
        </authorList>
    </citation>
    <scope>NUCLEOTIDE SEQUENCE [LARGE SCALE GENOMIC DNA]</scope>
    <source>
        <strain evidence="3">DSM 6534 / IAM 12695 / TK-6 [Tokyo]</strain>
    </source>
</reference>
<keyword evidence="3" id="KW-1185">Reference proteome</keyword>
<accession>D3DHA1</accession>
<evidence type="ECO:0000259" key="1">
    <source>
        <dbReference type="Pfam" id="PF05430"/>
    </source>
</evidence>
<name>D3DHA1_HYDTT</name>
<dbReference type="STRING" id="608538.HTH_0743"/>
<dbReference type="SUPFAM" id="SSF53335">
    <property type="entry name" value="S-adenosyl-L-methionine-dependent methyltransferases"/>
    <property type="match status" value="1"/>
</dbReference>
<dbReference type="InterPro" id="IPR029063">
    <property type="entry name" value="SAM-dependent_MTases_sf"/>
</dbReference>